<accession>A0A5N5HXB8</accession>
<reference evidence="2" key="2">
    <citation type="submission" date="2019-10" db="EMBL/GenBank/DDBJ databases">
        <title>A de novo genome assembly of a pear dwarfing rootstock.</title>
        <authorList>
            <person name="Wang F."/>
            <person name="Wang J."/>
            <person name="Li S."/>
            <person name="Zhang Y."/>
            <person name="Fang M."/>
            <person name="Ma L."/>
            <person name="Zhao Y."/>
            <person name="Jiang S."/>
        </authorList>
    </citation>
    <scope>NUCLEOTIDE SEQUENCE [LARGE SCALE GENOMIC DNA]</scope>
</reference>
<evidence type="ECO:0000313" key="1">
    <source>
        <dbReference type="EMBL" id="KAB2632545.1"/>
    </source>
</evidence>
<reference evidence="1 2" key="1">
    <citation type="submission" date="2019-09" db="EMBL/GenBank/DDBJ databases">
        <authorList>
            <person name="Ou C."/>
        </authorList>
    </citation>
    <scope>NUCLEOTIDE SEQUENCE [LARGE SCALE GENOMIC DNA]</scope>
    <source>
        <strain evidence="1">S2</strain>
        <tissue evidence="1">Leaf</tissue>
    </source>
</reference>
<gene>
    <name evidence="1" type="ORF">D8674_028792</name>
</gene>
<name>A0A5N5HXB8_9ROSA</name>
<dbReference type="AlphaFoldDB" id="A0A5N5HXB8"/>
<keyword evidence="2" id="KW-1185">Reference proteome</keyword>
<dbReference type="Proteomes" id="UP000327157">
    <property type="component" value="Chromosome 6"/>
</dbReference>
<proteinExistence type="predicted"/>
<organism evidence="1 2">
    <name type="scientific">Pyrus ussuriensis x Pyrus communis</name>
    <dbReference type="NCBI Taxonomy" id="2448454"/>
    <lineage>
        <taxon>Eukaryota</taxon>
        <taxon>Viridiplantae</taxon>
        <taxon>Streptophyta</taxon>
        <taxon>Embryophyta</taxon>
        <taxon>Tracheophyta</taxon>
        <taxon>Spermatophyta</taxon>
        <taxon>Magnoliopsida</taxon>
        <taxon>eudicotyledons</taxon>
        <taxon>Gunneridae</taxon>
        <taxon>Pentapetalae</taxon>
        <taxon>rosids</taxon>
        <taxon>fabids</taxon>
        <taxon>Rosales</taxon>
        <taxon>Rosaceae</taxon>
        <taxon>Amygdaloideae</taxon>
        <taxon>Maleae</taxon>
        <taxon>Pyrus</taxon>
    </lineage>
</organism>
<evidence type="ECO:0000313" key="2">
    <source>
        <dbReference type="Proteomes" id="UP000327157"/>
    </source>
</evidence>
<dbReference type="EMBL" id="SMOL01000120">
    <property type="protein sequence ID" value="KAB2632545.1"/>
    <property type="molecule type" value="Genomic_DNA"/>
</dbReference>
<reference evidence="1 2" key="3">
    <citation type="submission" date="2019-11" db="EMBL/GenBank/DDBJ databases">
        <title>A de novo genome assembly of a pear dwarfing rootstock.</title>
        <authorList>
            <person name="Wang F."/>
            <person name="Wang J."/>
            <person name="Li S."/>
            <person name="Zhang Y."/>
            <person name="Fang M."/>
            <person name="Ma L."/>
            <person name="Zhao Y."/>
            <person name="Jiang S."/>
        </authorList>
    </citation>
    <scope>NUCLEOTIDE SEQUENCE [LARGE SCALE GENOMIC DNA]</scope>
    <source>
        <strain evidence="1">S2</strain>
        <tissue evidence="1">Leaf</tissue>
    </source>
</reference>
<protein>
    <submittedName>
        <fullName evidence="1">Uncharacterized protein</fullName>
    </submittedName>
</protein>
<comment type="caution">
    <text evidence="1">The sequence shown here is derived from an EMBL/GenBank/DDBJ whole genome shotgun (WGS) entry which is preliminary data.</text>
</comment>
<sequence>MRNTWMAIRRFISASAKSSTLYERSEGEVVDASMEIDEKIVVVTLHDVTSSRNKPLASEEKLPFIKNALCSPNLRSDNSSSASVPRVRIRQSKSLVNLCLVKLKVAAKRV</sequence>